<dbReference type="Proteomes" id="UP000198940">
    <property type="component" value="Unassembled WGS sequence"/>
</dbReference>
<feature type="domain" description="Blue (type 1) copper" evidence="3">
    <location>
        <begin position="39"/>
        <end position="116"/>
    </location>
</feature>
<organism evidence="5 6">
    <name type="scientific">Flagellimonas taeanensis</name>
    <dbReference type="NCBI Taxonomy" id="1005926"/>
    <lineage>
        <taxon>Bacteria</taxon>
        <taxon>Pseudomonadati</taxon>
        <taxon>Bacteroidota</taxon>
        <taxon>Flavobacteriia</taxon>
        <taxon>Flavobacteriales</taxon>
        <taxon>Flavobacteriaceae</taxon>
        <taxon>Flagellimonas</taxon>
    </lineage>
</organism>
<protein>
    <submittedName>
        <fullName evidence="5">Copper binding protein, plastocyanin/azurin family</fullName>
    </submittedName>
</protein>
<dbReference type="Proteomes" id="UP000184031">
    <property type="component" value="Unassembled WGS sequence"/>
</dbReference>
<evidence type="ECO:0000313" key="7">
    <source>
        <dbReference type="Proteomes" id="UP000198940"/>
    </source>
</evidence>
<dbReference type="InterPro" id="IPR052721">
    <property type="entry name" value="ET_Amicyanin"/>
</dbReference>
<dbReference type="InterPro" id="IPR008972">
    <property type="entry name" value="Cupredoxin"/>
</dbReference>
<gene>
    <name evidence="4" type="ORF">SAMN04487891_104141</name>
    <name evidence="5" type="ORF">SAMN05216293_2461</name>
</gene>
<keyword evidence="2" id="KW-0186">Copper</keyword>
<dbReference type="InterPro" id="IPR000923">
    <property type="entry name" value="BlueCu_1"/>
</dbReference>
<dbReference type="SUPFAM" id="SSF49503">
    <property type="entry name" value="Cupredoxins"/>
    <property type="match status" value="1"/>
</dbReference>
<evidence type="ECO:0000256" key="1">
    <source>
        <dbReference type="ARBA" id="ARBA00022723"/>
    </source>
</evidence>
<accession>A0A1M6X757</accession>
<keyword evidence="7" id="KW-1185">Reference proteome</keyword>
<proteinExistence type="predicted"/>
<name>A0A1M6X757_9FLAO</name>
<dbReference type="Gene3D" id="2.60.40.420">
    <property type="entry name" value="Cupredoxins - blue copper proteins"/>
    <property type="match status" value="1"/>
</dbReference>
<dbReference type="Pfam" id="PF00127">
    <property type="entry name" value="Copper-bind"/>
    <property type="match status" value="1"/>
</dbReference>
<reference evidence="5 6" key="1">
    <citation type="submission" date="2016-11" db="EMBL/GenBank/DDBJ databases">
        <authorList>
            <person name="Varghese N."/>
            <person name="Submissions S."/>
        </authorList>
    </citation>
    <scope>NUCLEOTIDE SEQUENCE [LARGE SCALE GENOMIC DNA]</scope>
    <source>
        <strain evidence="5 6">CGMCC 1.12174</strain>
        <strain evidence="4 7">DSM 26351</strain>
    </source>
</reference>
<dbReference type="PANTHER" id="PTHR36507">
    <property type="entry name" value="BLL1555 PROTEIN"/>
    <property type="match status" value="1"/>
</dbReference>
<dbReference type="PANTHER" id="PTHR36507:SF1">
    <property type="entry name" value="BLL1555 PROTEIN"/>
    <property type="match status" value="1"/>
</dbReference>
<comment type="caution">
    <text evidence="5">The sequence shown here is derived from an EMBL/GenBank/DDBJ whole genome shotgun (WGS) entry which is preliminary data.</text>
</comment>
<evidence type="ECO:0000313" key="6">
    <source>
        <dbReference type="Proteomes" id="UP000184031"/>
    </source>
</evidence>
<dbReference type="GO" id="GO:0005507">
    <property type="term" value="F:copper ion binding"/>
    <property type="evidence" value="ECO:0007669"/>
    <property type="project" value="InterPro"/>
</dbReference>
<evidence type="ECO:0000259" key="3">
    <source>
        <dbReference type="Pfam" id="PF00127"/>
    </source>
</evidence>
<evidence type="ECO:0000256" key="2">
    <source>
        <dbReference type="ARBA" id="ARBA00023008"/>
    </source>
</evidence>
<evidence type="ECO:0000313" key="4">
    <source>
        <dbReference type="EMBL" id="SFB97401.1"/>
    </source>
</evidence>
<dbReference type="AlphaFoldDB" id="A0A1M6X757"/>
<keyword evidence="1" id="KW-0479">Metal-binding</keyword>
<sequence>MKSLIPKITVSSIILLTFFMEVWAYNKLKVMEEPPKKHTVKIFRMKFIPDHLTVKEGDTVEWVNKDFYLHDVTDEKNRKWTSKPFGQNEVWSKVVTEDEQYFCNLHKVMKGTITVE</sequence>
<dbReference type="GO" id="GO:0009055">
    <property type="term" value="F:electron transfer activity"/>
    <property type="evidence" value="ECO:0007669"/>
    <property type="project" value="InterPro"/>
</dbReference>
<dbReference type="STRING" id="1055723.SAMN05216293_2461"/>
<dbReference type="EMBL" id="FOKU01000004">
    <property type="protein sequence ID" value="SFB97401.1"/>
    <property type="molecule type" value="Genomic_DNA"/>
</dbReference>
<dbReference type="OrthoDB" id="849076at2"/>
<dbReference type="EMBL" id="FRAT01000006">
    <property type="protein sequence ID" value="SHL01615.1"/>
    <property type="molecule type" value="Genomic_DNA"/>
</dbReference>
<evidence type="ECO:0000313" key="5">
    <source>
        <dbReference type="EMBL" id="SHL01615.1"/>
    </source>
</evidence>